<dbReference type="AlphaFoldDB" id="A0A4Y2NTP4"/>
<evidence type="ECO:0000313" key="2">
    <source>
        <dbReference type="Proteomes" id="UP000499080"/>
    </source>
</evidence>
<sequence>MLRASVLGGRHEDKTLVLLRHFLMPNMMRGGKNNTMTRQPFTIANPLAVDWWQRRPEARANWATARGAKVRIQDSLPHTNGMLEIVLVYLYIPKAQDPHRLHWPDFVVVISKA</sequence>
<gene>
    <name evidence="1" type="ORF">AVEN_38863_1</name>
</gene>
<comment type="caution">
    <text evidence="1">The sequence shown here is derived from an EMBL/GenBank/DDBJ whole genome shotgun (WGS) entry which is preliminary data.</text>
</comment>
<accession>A0A4Y2NTP4</accession>
<name>A0A4Y2NTP4_ARAVE</name>
<organism evidence="1 2">
    <name type="scientific">Araneus ventricosus</name>
    <name type="common">Orbweaver spider</name>
    <name type="synonym">Epeira ventricosa</name>
    <dbReference type="NCBI Taxonomy" id="182803"/>
    <lineage>
        <taxon>Eukaryota</taxon>
        <taxon>Metazoa</taxon>
        <taxon>Ecdysozoa</taxon>
        <taxon>Arthropoda</taxon>
        <taxon>Chelicerata</taxon>
        <taxon>Arachnida</taxon>
        <taxon>Araneae</taxon>
        <taxon>Araneomorphae</taxon>
        <taxon>Entelegynae</taxon>
        <taxon>Araneoidea</taxon>
        <taxon>Araneidae</taxon>
        <taxon>Araneus</taxon>
    </lineage>
</organism>
<proteinExistence type="predicted"/>
<dbReference type="Proteomes" id="UP000499080">
    <property type="component" value="Unassembled WGS sequence"/>
</dbReference>
<reference evidence="1 2" key="1">
    <citation type="journal article" date="2019" name="Sci. Rep.">
        <title>Orb-weaving spider Araneus ventricosus genome elucidates the spidroin gene catalogue.</title>
        <authorList>
            <person name="Kono N."/>
            <person name="Nakamura H."/>
            <person name="Ohtoshi R."/>
            <person name="Moran D.A.P."/>
            <person name="Shinohara A."/>
            <person name="Yoshida Y."/>
            <person name="Fujiwara M."/>
            <person name="Mori M."/>
            <person name="Tomita M."/>
            <person name="Arakawa K."/>
        </authorList>
    </citation>
    <scope>NUCLEOTIDE SEQUENCE [LARGE SCALE GENOMIC DNA]</scope>
</reference>
<dbReference type="EMBL" id="BGPR01009894">
    <property type="protein sequence ID" value="GBN42955.1"/>
    <property type="molecule type" value="Genomic_DNA"/>
</dbReference>
<keyword evidence="2" id="KW-1185">Reference proteome</keyword>
<evidence type="ECO:0000313" key="1">
    <source>
        <dbReference type="EMBL" id="GBN42955.1"/>
    </source>
</evidence>
<protein>
    <submittedName>
        <fullName evidence="1">Uncharacterized protein</fullName>
    </submittedName>
</protein>